<organism evidence="3 4">
    <name type="scientific">Achromobacter spanius</name>
    <dbReference type="NCBI Taxonomy" id="217203"/>
    <lineage>
        <taxon>Bacteria</taxon>
        <taxon>Pseudomonadati</taxon>
        <taxon>Pseudomonadota</taxon>
        <taxon>Betaproteobacteria</taxon>
        <taxon>Burkholderiales</taxon>
        <taxon>Alcaligenaceae</taxon>
        <taxon>Achromobacter</taxon>
    </lineage>
</organism>
<gene>
    <name evidence="3" type="ORF">CLM73_18140</name>
</gene>
<name>A0A2S0IA73_9BURK</name>
<keyword evidence="4" id="KW-1185">Reference proteome</keyword>
<dbReference type="InterPro" id="IPR025411">
    <property type="entry name" value="DUF4136"/>
</dbReference>
<protein>
    <recommendedName>
        <fullName evidence="2">DUF4136 domain-containing protein</fullName>
    </recommendedName>
</protein>
<dbReference type="PROSITE" id="PS51257">
    <property type="entry name" value="PROKAR_LIPOPROTEIN"/>
    <property type="match status" value="1"/>
</dbReference>
<feature type="signal peptide" evidence="1">
    <location>
        <begin position="1"/>
        <end position="20"/>
    </location>
</feature>
<dbReference type="OrthoDB" id="118896at2"/>
<evidence type="ECO:0000313" key="3">
    <source>
        <dbReference type="EMBL" id="AVJ28878.1"/>
    </source>
</evidence>
<evidence type="ECO:0000313" key="4">
    <source>
        <dbReference type="Proteomes" id="UP000239477"/>
    </source>
</evidence>
<dbReference type="Pfam" id="PF13590">
    <property type="entry name" value="DUF4136"/>
    <property type="match status" value="1"/>
</dbReference>
<feature type="chain" id="PRO_5015440708" description="DUF4136 domain-containing protein" evidence="1">
    <location>
        <begin position="21"/>
        <end position="198"/>
    </location>
</feature>
<reference evidence="3 4" key="1">
    <citation type="submission" date="2017-09" db="EMBL/GenBank/DDBJ databases">
        <title>Genomic, metabolic, and phenotypic characteristics of bacterial isolates from the natural microbiome of the model nematode Caenorhabditis elegans.</title>
        <authorList>
            <person name="Zimmermann J."/>
            <person name="Obeng N."/>
            <person name="Yang W."/>
            <person name="Obeng O."/>
            <person name="Kissoyan K."/>
            <person name="Pees B."/>
            <person name="Dirksen P."/>
            <person name="Hoppner M."/>
            <person name="Franke A."/>
            <person name="Rosenstiel P."/>
            <person name="Leippe M."/>
            <person name="Dierking K."/>
            <person name="Kaleta C."/>
            <person name="Schulenburg H."/>
        </authorList>
    </citation>
    <scope>NUCLEOTIDE SEQUENCE [LARGE SCALE GENOMIC DNA]</scope>
    <source>
        <strain evidence="3 4">MYb73</strain>
    </source>
</reference>
<accession>A0A2S0IA73</accession>
<dbReference type="Proteomes" id="UP000239477">
    <property type="component" value="Chromosome"/>
</dbReference>
<dbReference type="AlphaFoldDB" id="A0A2S0IA73"/>
<dbReference type="Gene3D" id="3.30.160.670">
    <property type="match status" value="1"/>
</dbReference>
<evidence type="ECO:0000256" key="1">
    <source>
        <dbReference type="SAM" id="SignalP"/>
    </source>
</evidence>
<proteinExistence type="predicted"/>
<keyword evidence="1" id="KW-0732">Signal</keyword>
<evidence type="ECO:0000259" key="2">
    <source>
        <dbReference type="Pfam" id="PF13590"/>
    </source>
</evidence>
<dbReference type="RefSeq" id="WP_105239625.1">
    <property type="nucleotide sequence ID" value="NZ_CP023270.1"/>
</dbReference>
<feature type="domain" description="DUF4136" evidence="2">
    <location>
        <begin position="25"/>
        <end position="182"/>
    </location>
</feature>
<dbReference type="EMBL" id="CP023270">
    <property type="protein sequence ID" value="AVJ28878.1"/>
    <property type="molecule type" value="Genomic_DNA"/>
</dbReference>
<sequence length="198" mass="21545">MKALKLLTAGSMTALMAACASGPTVKSDYDHQANFAQYQTFGYMSPLGTDKAGYNTLLTERLKSAARGQMEMRGYTYSATNPDLLLNFGAKLQQQTEVTPAMAPMGPYYGYRAGFYGGWPGYGWGDDVYQYTEGTLSVDLVDARRRQLVWEGVAVGEVQNPSSAGSSENVDKVVAEVFAKYPFRAGVGTPQVPDKTKR</sequence>